<keyword evidence="3 6" id="KW-0812">Transmembrane</keyword>
<dbReference type="NCBIfam" id="TIGR00254">
    <property type="entry name" value="GGDEF"/>
    <property type="match status" value="1"/>
</dbReference>
<dbReference type="FunFam" id="3.20.20.450:FF:000001">
    <property type="entry name" value="Cyclic di-GMP phosphodiesterase yahA"/>
    <property type="match status" value="1"/>
</dbReference>
<dbReference type="InterPro" id="IPR001633">
    <property type="entry name" value="EAL_dom"/>
</dbReference>
<dbReference type="InterPro" id="IPR035919">
    <property type="entry name" value="EAL_sf"/>
</dbReference>
<evidence type="ECO:0000256" key="1">
    <source>
        <dbReference type="ARBA" id="ARBA00004651"/>
    </source>
</evidence>
<reference evidence="10 11" key="1">
    <citation type="submission" date="2018-11" db="EMBL/GenBank/DDBJ databases">
        <title>Paraburkholderia sp. DHOA04, isolated from soil.</title>
        <authorList>
            <person name="Gao Z.-H."/>
            <person name="Qiu L.-H."/>
            <person name="Fu J.-C."/>
        </authorList>
    </citation>
    <scope>NUCLEOTIDE SEQUENCE [LARGE SCALE GENOMIC DNA]</scope>
    <source>
        <strain evidence="10 11">DHOA04</strain>
    </source>
</reference>
<dbReference type="OrthoDB" id="9813903at2"/>
<dbReference type="Pfam" id="PF00672">
    <property type="entry name" value="HAMP"/>
    <property type="match status" value="1"/>
</dbReference>
<dbReference type="SMART" id="SM00304">
    <property type="entry name" value="HAMP"/>
    <property type="match status" value="1"/>
</dbReference>
<dbReference type="CDD" id="cd12914">
    <property type="entry name" value="PDC1_DGC_like"/>
    <property type="match status" value="1"/>
</dbReference>
<dbReference type="SUPFAM" id="SSF158472">
    <property type="entry name" value="HAMP domain-like"/>
    <property type="match status" value="1"/>
</dbReference>
<comment type="caution">
    <text evidence="10">The sequence shown here is derived from an EMBL/GenBank/DDBJ whole genome shotgun (WGS) entry which is preliminary data.</text>
</comment>
<evidence type="ECO:0000256" key="2">
    <source>
        <dbReference type="ARBA" id="ARBA00022475"/>
    </source>
</evidence>
<evidence type="ECO:0000256" key="5">
    <source>
        <dbReference type="ARBA" id="ARBA00023136"/>
    </source>
</evidence>
<dbReference type="CDD" id="cd06225">
    <property type="entry name" value="HAMP"/>
    <property type="match status" value="1"/>
</dbReference>
<dbReference type="CDD" id="cd01949">
    <property type="entry name" value="GGDEF"/>
    <property type="match status" value="1"/>
</dbReference>
<evidence type="ECO:0000313" key="11">
    <source>
        <dbReference type="Proteomes" id="UP000272778"/>
    </source>
</evidence>
<evidence type="ECO:0000259" key="8">
    <source>
        <dbReference type="PROSITE" id="PS50885"/>
    </source>
</evidence>
<dbReference type="Gene3D" id="3.20.20.450">
    <property type="entry name" value="EAL domain"/>
    <property type="match status" value="1"/>
</dbReference>
<dbReference type="Pfam" id="PF00563">
    <property type="entry name" value="EAL"/>
    <property type="match status" value="1"/>
</dbReference>
<dbReference type="Gene3D" id="3.30.70.270">
    <property type="match status" value="1"/>
</dbReference>
<evidence type="ECO:0000313" key="10">
    <source>
        <dbReference type="EMBL" id="RQH06910.1"/>
    </source>
</evidence>
<dbReference type="InterPro" id="IPR043128">
    <property type="entry name" value="Rev_trsase/Diguanyl_cyclase"/>
</dbReference>
<keyword evidence="5 6" id="KW-0472">Membrane</keyword>
<feature type="transmembrane region" description="Helical" evidence="6">
    <location>
        <begin position="290"/>
        <end position="310"/>
    </location>
</feature>
<dbReference type="SUPFAM" id="SSF55073">
    <property type="entry name" value="Nucleotide cyclase"/>
    <property type="match status" value="1"/>
</dbReference>
<feature type="domain" description="EAL" evidence="7">
    <location>
        <begin position="529"/>
        <end position="785"/>
    </location>
</feature>
<dbReference type="GO" id="GO:0071111">
    <property type="term" value="F:cyclic-guanylate-specific phosphodiesterase activity"/>
    <property type="evidence" value="ECO:0007669"/>
    <property type="project" value="InterPro"/>
</dbReference>
<dbReference type="RefSeq" id="WP_124150799.1">
    <property type="nucleotide sequence ID" value="NZ_RQIS01000006.1"/>
</dbReference>
<sequence>MAFGSLRARLLLLLAAVFAILVVTDVYQALERRRSDTHYIVDGLQAQARLIAEQQGDAVRRTESFLEFMTASLNASRLAADPACASKLQAYIRDDEYLANVFFADLNGRVICEARLTTSPVSVRDRAYYLSAFKTPSVVAGEPVFGRMSGRWVLPFARRYLNANGEIGGVLVVALDLGWVSQTLKDATPSNGVFRSLVTSKGIVLAHQPDPNKWIGRDASGFPGFKKLLALNGDGTAEASARETHDGIPKIYTFVPFAKTNNDTIYLWQGFPKEIATAKANNQFQSALELVGVLVLASFFLAWFGGYHLLVRPIEAVVQAARRIAGGDLNARTGLSHSSHEIGQLAGAFDTMAGQVARIDVLTGLPNLRSFEASLASLLDDATRQHARIAVIRLQIREFDHIVGAHGLAHSVDVSRLAGQRLQRVVGNAGILARVGDGNFAGAFPAVRDAIQAIRLVENIQAVEREPIDIGGLSVTIKMCFGVSFFPEDGRSADDLLQSAGMALNLAHKSAISDLLFYEQEMNARQLKRIKRPVEMRQAIEEQSFELHYQPQQALNTGRLVGVEALVRWNHAEEGQISPAEFIGLAEESGLIIPLGDWILQRAVTQLAEWRSAHPALSNLVMAVNISAIQLACPDFQDKLVRLLAQSGLPPGNLELEITESVLMSASSEPEKIVRQLKDVGVLLSIDDFGTGYSSLSYLKHLAADKLKIDKSFVDNVISDPDDMAIVEATIAMAHKLGLAVIAEGVESAGQADELERLGCDQIQGYLLSKPMPAGPALEFLCKALNETDKK</sequence>
<dbReference type="InterPro" id="IPR050706">
    <property type="entry name" value="Cyclic-di-GMP_PDE-like"/>
</dbReference>
<dbReference type="PROSITE" id="PS50887">
    <property type="entry name" value="GGDEF"/>
    <property type="match status" value="1"/>
</dbReference>
<proteinExistence type="predicted"/>
<dbReference type="CDD" id="cd01948">
    <property type="entry name" value="EAL"/>
    <property type="match status" value="1"/>
</dbReference>
<evidence type="ECO:0000256" key="3">
    <source>
        <dbReference type="ARBA" id="ARBA00022692"/>
    </source>
</evidence>
<gene>
    <name evidence="10" type="ORF">D1Y85_09460</name>
</gene>
<accession>A0A3N6PX55</accession>
<keyword evidence="11" id="KW-1185">Reference proteome</keyword>
<evidence type="ECO:0000259" key="7">
    <source>
        <dbReference type="PROSITE" id="PS50883"/>
    </source>
</evidence>
<dbReference type="GO" id="GO:0007165">
    <property type="term" value="P:signal transduction"/>
    <property type="evidence" value="ECO:0007669"/>
    <property type="project" value="InterPro"/>
</dbReference>
<keyword evidence="4 6" id="KW-1133">Transmembrane helix</keyword>
<dbReference type="PROSITE" id="PS50885">
    <property type="entry name" value="HAMP"/>
    <property type="match status" value="1"/>
</dbReference>
<dbReference type="Gene3D" id="3.30.450.20">
    <property type="entry name" value="PAS domain"/>
    <property type="match status" value="2"/>
</dbReference>
<evidence type="ECO:0000256" key="6">
    <source>
        <dbReference type="SAM" id="Phobius"/>
    </source>
</evidence>
<dbReference type="CDD" id="cd18774">
    <property type="entry name" value="PDC2_HK_sensor"/>
    <property type="match status" value="1"/>
</dbReference>
<name>A0A3N6PX55_9BURK</name>
<dbReference type="PANTHER" id="PTHR33121">
    <property type="entry name" value="CYCLIC DI-GMP PHOSPHODIESTERASE PDEF"/>
    <property type="match status" value="1"/>
</dbReference>
<dbReference type="InterPro" id="IPR033479">
    <property type="entry name" value="dCache_1"/>
</dbReference>
<dbReference type="SUPFAM" id="SSF141868">
    <property type="entry name" value="EAL domain-like"/>
    <property type="match status" value="1"/>
</dbReference>
<dbReference type="Proteomes" id="UP000272778">
    <property type="component" value="Unassembled WGS sequence"/>
</dbReference>
<dbReference type="SMART" id="SM00267">
    <property type="entry name" value="GGDEF"/>
    <property type="match status" value="1"/>
</dbReference>
<dbReference type="Gene3D" id="6.10.340.10">
    <property type="match status" value="1"/>
</dbReference>
<comment type="subcellular location">
    <subcellularLocation>
        <location evidence="1">Cell membrane</location>
        <topology evidence="1">Multi-pass membrane protein</topology>
    </subcellularLocation>
</comment>
<evidence type="ECO:0000256" key="4">
    <source>
        <dbReference type="ARBA" id="ARBA00022989"/>
    </source>
</evidence>
<dbReference type="InterPro" id="IPR029787">
    <property type="entry name" value="Nucleotide_cyclase"/>
</dbReference>
<dbReference type="PROSITE" id="PS50883">
    <property type="entry name" value="EAL"/>
    <property type="match status" value="1"/>
</dbReference>
<dbReference type="GO" id="GO:0005886">
    <property type="term" value="C:plasma membrane"/>
    <property type="evidence" value="ECO:0007669"/>
    <property type="project" value="UniProtKB-SubCell"/>
</dbReference>
<dbReference type="EMBL" id="RQIS01000006">
    <property type="protein sequence ID" value="RQH06910.1"/>
    <property type="molecule type" value="Genomic_DNA"/>
</dbReference>
<dbReference type="AlphaFoldDB" id="A0A3N6PX55"/>
<dbReference type="Pfam" id="PF00990">
    <property type="entry name" value="GGDEF"/>
    <property type="match status" value="1"/>
</dbReference>
<dbReference type="InterPro" id="IPR000160">
    <property type="entry name" value="GGDEF_dom"/>
</dbReference>
<keyword evidence="2" id="KW-1003">Cell membrane</keyword>
<protein>
    <submittedName>
        <fullName evidence="10">EAL domain-containing protein</fullName>
    </submittedName>
</protein>
<feature type="domain" description="HAMP" evidence="8">
    <location>
        <begin position="308"/>
        <end position="361"/>
    </location>
</feature>
<dbReference type="SMART" id="SM00052">
    <property type="entry name" value="EAL"/>
    <property type="match status" value="1"/>
</dbReference>
<dbReference type="PANTHER" id="PTHR33121:SF79">
    <property type="entry name" value="CYCLIC DI-GMP PHOSPHODIESTERASE PDED-RELATED"/>
    <property type="match status" value="1"/>
</dbReference>
<feature type="domain" description="GGDEF" evidence="9">
    <location>
        <begin position="387"/>
        <end position="520"/>
    </location>
</feature>
<dbReference type="Pfam" id="PF02743">
    <property type="entry name" value="dCache_1"/>
    <property type="match status" value="1"/>
</dbReference>
<evidence type="ECO:0000259" key="9">
    <source>
        <dbReference type="PROSITE" id="PS50887"/>
    </source>
</evidence>
<organism evidence="10 11">
    <name type="scientific">Paraburkholderia dinghuensis</name>
    <dbReference type="NCBI Taxonomy" id="2305225"/>
    <lineage>
        <taxon>Bacteria</taxon>
        <taxon>Pseudomonadati</taxon>
        <taxon>Pseudomonadota</taxon>
        <taxon>Betaproteobacteria</taxon>
        <taxon>Burkholderiales</taxon>
        <taxon>Burkholderiaceae</taxon>
        <taxon>Paraburkholderia</taxon>
    </lineage>
</organism>
<dbReference type="InterPro" id="IPR003660">
    <property type="entry name" value="HAMP_dom"/>
</dbReference>